<dbReference type="InterPro" id="IPR013968">
    <property type="entry name" value="PKS_KR"/>
</dbReference>
<dbReference type="InterPro" id="IPR020843">
    <property type="entry name" value="ER"/>
</dbReference>
<accession>A0A5N6UXL6</accession>
<dbReference type="GO" id="GO:0044550">
    <property type="term" value="P:secondary metabolite biosynthetic process"/>
    <property type="evidence" value="ECO:0007669"/>
    <property type="project" value="UniProtKB-ARBA"/>
</dbReference>
<evidence type="ECO:0000256" key="1">
    <source>
        <dbReference type="ARBA" id="ARBA00022450"/>
    </source>
</evidence>
<dbReference type="InterPro" id="IPR016036">
    <property type="entry name" value="Malonyl_transacylase_ACP-bd"/>
</dbReference>
<dbReference type="SUPFAM" id="SSF55048">
    <property type="entry name" value="Probable ACP-binding domain of malonyl-CoA ACP transacylase"/>
    <property type="match status" value="1"/>
</dbReference>
<feature type="domain" description="PKS/mFAS DH" evidence="12">
    <location>
        <begin position="890"/>
        <end position="1171"/>
    </location>
</feature>
<feature type="active site" description="Proton acceptor; for dehydratase activity" evidence="9">
    <location>
        <position position="922"/>
    </location>
</feature>
<dbReference type="InterPro" id="IPR049551">
    <property type="entry name" value="PKS_DH_C"/>
</dbReference>
<dbReference type="PROSITE" id="PS50075">
    <property type="entry name" value="CARRIER"/>
    <property type="match status" value="1"/>
</dbReference>
<dbReference type="GO" id="GO:0004312">
    <property type="term" value="F:fatty acid synthase activity"/>
    <property type="evidence" value="ECO:0007669"/>
    <property type="project" value="TreeGrafter"/>
</dbReference>
<dbReference type="SMART" id="SM00829">
    <property type="entry name" value="PKS_ER"/>
    <property type="match status" value="1"/>
</dbReference>
<dbReference type="SUPFAM" id="SSF51735">
    <property type="entry name" value="NAD(P)-binding Rossmann-fold domains"/>
    <property type="match status" value="2"/>
</dbReference>
<dbReference type="InterPro" id="IPR001227">
    <property type="entry name" value="Ac_transferase_dom_sf"/>
</dbReference>
<dbReference type="GO" id="GO:1901336">
    <property type="term" value="P:lactone biosynthetic process"/>
    <property type="evidence" value="ECO:0007669"/>
    <property type="project" value="UniProtKB-ARBA"/>
</dbReference>
<evidence type="ECO:0000256" key="8">
    <source>
        <dbReference type="ARBA" id="ARBA00023315"/>
    </source>
</evidence>
<keyword evidence="2" id="KW-0597">Phosphoprotein</keyword>
<dbReference type="Pfam" id="PF00109">
    <property type="entry name" value="ketoacyl-synt"/>
    <property type="match status" value="1"/>
</dbReference>
<dbReference type="Pfam" id="PF02801">
    <property type="entry name" value="Ketoacyl-synt_C"/>
    <property type="match status" value="1"/>
</dbReference>
<evidence type="ECO:0000313" key="13">
    <source>
        <dbReference type="EMBL" id="KAE8163425.1"/>
    </source>
</evidence>
<dbReference type="OrthoDB" id="329835at2759"/>
<dbReference type="InterPro" id="IPR013154">
    <property type="entry name" value="ADH-like_N"/>
</dbReference>
<protein>
    <submittedName>
        <fullName evidence="13">Polyketide synthase</fullName>
    </submittedName>
</protein>
<dbReference type="PANTHER" id="PTHR43775">
    <property type="entry name" value="FATTY ACID SYNTHASE"/>
    <property type="match status" value="1"/>
</dbReference>
<dbReference type="InterPro" id="IPR009081">
    <property type="entry name" value="PP-bd_ACP"/>
</dbReference>
<dbReference type="SUPFAM" id="SSF50129">
    <property type="entry name" value="GroES-like"/>
    <property type="match status" value="1"/>
</dbReference>
<keyword evidence="4" id="KW-0808">Transferase</keyword>
<dbReference type="InterPro" id="IPR011032">
    <property type="entry name" value="GroES-like_sf"/>
</dbReference>
<dbReference type="Pfam" id="PF00698">
    <property type="entry name" value="Acyl_transf_1"/>
    <property type="match status" value="1"/>
</dbReference>
<dbReference type="Pfam" id="PF08659">
    <property type="entry name" value="KR"/>
    <property type="match status" value="1"/>
</dbReference>
<dbReference type="InterPro" id="IPR057326">
    <property type="entry name" value="KR_dom"/>
</dbReference>
<feature type="active site" description="Proton donor; for dehydratase activity" evidence="9">
    <location>
        <position position="1088"/>
    </location>
</feature>
<dbReference type="GO" id="GO:0031177">
    <property type="term" value="F:phosphopantetheine binding"/>
    <property type="evidence" value="ECO:0007669"/>
    <property type="project" value="InterPro"/>
</dbReference>
<evidence type="ECO:0000259" key="10">
    <source>
        <dbReference type="PROSITE" id="PS50075"/>
    </source>
</evidence>
<evidence type="ECO:0000259" key="11">
    <source>
        <dbReference type="PROSITE" id="PS52004"/>
    </source>
</evidence>
<dbReference type="SUPFAM" id="SSF53901">
    <property type="entry name" value="Thiolase-like"/>
    <property type="match status" value="1"/>
</dbReference>
<dbReference type="InterPro" id="IPR056501">
    <property type="entry name" value="NAD-bd_HRPKS_sdrA"/>
</dbReference>
<dbReference type="CDD" id="cd02440">
    <property type="entry name" value="AdoMet_MTases"/>
    <property type="match status" value="1"/>
</dbReference>
<dbReference type="InterPro" id="IPR014030">
    <property type="entry name" value="Ketoacyl_synth_N"/>
</dbReference>
<dbReference type="InterPro" id="IPR014031">
    <property type="entry name" value="Ketoacyl_synth_C"/>
</dbReference>
<feature type="domain" description="Ketosynthase family 3 (KS3)" evidence="11">
    <location>
        <begin position="13"/>
        <end position="431"/>
    </location>
</feature>
<keyword evidence="1" id="KW-0596">Phosphopantetheine</keyword>
<dbReference type="FunFam" id="3.40.50.720:FF:000209">
    <property type="entry name" value="Polyketide synthase Pks12"/>
    <property type="match status" value="1"/>
</dbReference>
<dbReference type="InterPro" id="IPR042104">
    <property type="entry name" value="PKS_dehydratase_sf"/>
</dbReference>
<dbReference type="InterPro" id="IPR050091">
    <property type="entry name" value="PKS_NRPS_Biosynth_Enz"/>
</dbReference>
<dbReference type="Gene3D" id="3.10.129.110">
    <property type="entry name" value="Polyketide synthase dehydratase"/>
    <property type="match status" value="1"/>
</dbReference>
<dbReference type="SMART" id="SM00822">
    <property type="entry name" value="PKS_KR"/>
    <property type="match status" value="1"/>
</dbReference>
<dbReference type="InterPro" id="IPR032821">
    <property type="entry name" value="PKS_assoc"/>
</dbReference>
<keyword evidence="5" id="KW-0521">NADP</keyword>
<feature type="region of interest" description="C-terminal hotdog fold" evidence="9">
    <location>
        <begin position="1027"/>
        <end position="1171"/>
    </location>
</feature>
<dbReference type="InterPro" id="IPR016035">
    <property type="entry name" value="Acyl_Trfase/lysoPLipase"/>
</dbReference>
<dbReference type="SMART" id="SM00827">
    <property type="entry name" value="PKS_AT"/>
    <property type="match status" value="1"/>
</dbReference>
<dbReference type="PROSITE" id="PS52004">
    <property type="entry name" value="KS3_2"/>
    <property type="match status" value="1"/>
</dbReference>
<dbReference type="SUPFAM" id="SSF47336">
    <property type="entry name" value="ACP-like"/>
    <property type="match status" value="1"/>
</dbReference>
<dbReference type="Gene3D" id="3.40.50.150">
    <property type="entry name" value="Vaccinia Virus protein VP39"/>
    <property type="match status" value="1"/>
</dbReference>
<feature type="domain" description="Carrier" evidence="10">
    <location>
        <begin position="2347"/>
        <end position="2423"/>
    </location>
</feature>
<dbReference type="Gene3D" id="3.90.180.10">
    <property type="entry name" value="Medium-chain alcohol dehydrogenases, catalytic domain"/>
    <property type="match status" value="1"/>
</dbReference>
<evidence type="ECO:0000256" key="4">
    <source>
        <dbReference type="ARBA" id="ARBA00022679"/>
    </source>
</evidence>
<sequence>MSPCGDNVTSHSTQPIAIVGMSMRLPGGIKTSEQFWDMLIQKKDGHGQVPPSRYDVDKYYSATPKKGTVYTKTGYFLEDNLAAFDAAFFSLSKSEVAQMDPQQRMLCEVVWECFENAGQKGWRNQDIGCYVGVFGEDWLEISRKDPQDVGSYHVIGTGDYAISNRISYEYDLKGPSMTIRTACSSSLTGLHEACRALSHGECVGAIVAGTNLIMAPTTTIGMCEVGVLSRDGRCKTFDARADGYGRGEAINAIYIKRLDDAIRDGNPIRAVIRGTAVNSDGRTPNITYPNAVAQEQLIRRAYQSANIQDISQTGFFECHGTGTVAGDTVETVAISKAFGGKGTILGSVKANVGHSEGASGLTSLIKVVLMLEKGIIPPNPHFTIPNPKIPFKEAHLHVPTEPTAWPQGKCLRASVNSFGIGGSNAHAIIEAATPVIHEPAFCEGQYRIIPYSANSKESLQRSIDAHAQYMAHNPVQVRDVAHTLGVCRETLKYRAYTLSGPNGHQQISHTSRLTGSKTNLAYVFTGQGAQWPGMGRELMALKTFRGAIVTMSHALEQLDDRGSWSLVEMITKDLTAAEMESPELSQPLCTALQIGLVEVLRSWNIHPSAVVGHSSGEIAAAYTAGAITMEEAIKIAYFRGQVSKLPRSEGGMAAVGLSRDVVAGYLEEGVIIACENSPESVTISGDKSIVAKVLARISHAFPSAFCRHLRVKVAYHSHHMKEVGEIYEQRLKFVEDRNPAIAFFSSVTGDILGSGLGSTYWRQNLELPVLFSSAARCLLDHIPKSEDTVVLEIGPHAVLSAPLKQILSLKGSNSTVYLSTLSRGSNSLTKTYEAAGELYLKGIPIDFVSINGSGKVLTDLPLYSWHHGEDQHWYESRLSEAWRHLAFPRHEILGLRIPDTGELGFTWRNILSLGDMKWLRDHKVFEDIIFPSTAYIAVVGEAIRQLTGRGNYTIRRLLVRTPIVLKQETATEIITSFNVIPLTEYQDSAWYSFSICAFNGNSWIKHCTGQVKSGGDQSHIFETKSHIREVSSQKWYQALNKLGLDYGPTFERLAGIKADPLANTASADVSYSEELNHTPYSLHPTTADCALQLLSVAACRGLRRKLNRLVVPVSIDHVYVDEIASTVNLQAFSEEFENKKLKGSVIGVIDGNVVFAFSGCVLAPLTGEPSDMDEIESLNISHLEWTTRLEDIPAPDLIYNTTPEESIVVPSEELVVLCMLETVHELNSQLLQPRAPYLQQYVAWLQKQVYSITNGSYDLVPKSQEWAMLDSKHRKVLIQELIDDPARLRCAPIDALIIRVYCNIRELCNGSASGIDLLYQEDGLKNFYGVIANLDLSRLFSTLGHDNPSLRVLEIGAGTGGTTALALNGLTLTSGLRLYSRYCYTDISMGFFPAARERFHRFHGIEFAVLDIGKDPLDQGFKARDFDLVIASNVLHATPELGKALRNVRKLLAPGGRLLLQELCPKVRFINFVMGVLPGWWIGGQDSREEEPFVSPERWNTELQKSGFTGIDKLAYDNEPPYATNATMVATAHDDDFQPSAVTLLCSSIDNEYVRAVARHFTTHGHTVHLSPLQSMLPPTGSVISLLDLEGPFFVNISDSDFIAFQKFVSGCKSTGILWVTRSVQLKCVDPRFGLVLGLARTIRSELGIEMGTVEFEHLDQVSWTALELIYRKFQARDKTDCTHTDFEFIHQDGKILTSRYKRRTAEEILALRSGSESSNAVGLRIETFGRLNSLAWVPLEEPDALHGDQVEINVHNAGLNFKDLLCAQGILDARKDGLGLEGSGVVNRVGPHSSLAPGQRVMFMSPGSFATRIVTSSLLCATIPDSIEFQDAATMPCVYATAIHSLITIGQLRRGQTVLIHSACGGVGLAAIMISRMMGAEVYTTVGSETKTKYLQDRFGIPRNHIFNSREPSFYEDVMRQTDGRGVDLVLNSLSGELLHASWKCVARFGKMVEIGKRDIIGHASLSLAPMVQNRSLISVDLAEILEYQPQECQRLLETCVDLVRQGTIHPIRPIRAFDAIEIEQAFRYMQAGQHTGKIVVNMSNRPGPTRKMPVEISFSSTHAYLLVGGLGGIGRAVSQWMVEQGARKLVYLSRSASSTSTPREALFRELRVQGCEVTVIQGDVSDLCDVQRAVQQCRAPIAGIFQMSMTLEDRAFLSMNHVEWTNVLLPKVQGSWNLHQATQGEPLEFFVSFSSISGILGQPGQANYAAANTFLDCFAKYRRSLGLPASVIDLGIVSDIGYVSERGRMSQRGLAVWAGQTIQEREVIEAVKLACSGQHDVIIGLGPSSATPLARLPGFFQRDKRMRLFHNAQEAPRAQGNLDNGLKRFLADASREPGVLDHPESYVLLRDELGRKIVSFLFKPDEEIDTAKSLADMGIDSLVVIEIRNWWCQTLGLEISVMEFMNAGNIDGLAHVALNGLKAKFHTTKTDLMP</sequence>
<evidence type="ECO:0000256" key="3">
    <source>
        <dbReference type="ARBA" id="ARBA00022603"/>
    </source>
</evidence>
<dbReference type="Gene3D" id="1.10.1200.10">
    <property type="entry name" value="ACP-like"/>
    <property type="match status" value="1"/>
</dbReference>
<keyword evidence="7" id="KW-0511">Multifunctional enzyme</keyword>
<keyword evidence="14" id="KW-1185">Reference proteome</keyword>
<dbReference type="InterPro" id="IPR013217">
    <property type="entry name" value="Methyltransf_12"/>
</dbReference>
<dbReference type="InterPro" id="IPR016039">
    <property type="entry name" value="Thiolase-like"/>
</dbReference>
<dbReference type="InterPro" id="IPR036736">
    <property type="entry name" value="ACP-like_sf"/>
</dbReference>
<dbReference type="PROSITE" id="PS52019">
    <property type="entry name" value="PKS_MFAS_DH"/>
    <property type="match status" value="1"/>
</dbReference>
<dbReference type="InterPro" id="IPR014043">
    <property type="entry name" value="Acyl_transferase_dom"/>
</dbReference>
<dbReference type="Pfam" id="PF16197">
    <property type="entry name" value="KAsynt_C_assoc"/>
    <property type="match status" value="1"/>
</dbReference>
<dbReference type="InterPro" id="IPR036291">
    <property type="entry name" value="NAD(P)-bd_dom_sf"/>
</dbReference>
<dbReference type="Gene3D" id="3.40.47.10">
    <property type="match status" value="1"/>
</dbReference>
<dbReference type="InterPro" id="IPR020807">
    <property type="entry name" value="PKS_DH"/>
</dbReference>
<evidence type="ECO:0000256" key="6">
    <source>
        <dbReference type="ARBA" id="ARBA00023002"/>
    </source>
</evidence>
<dbReference type="GO" id="GO:0008168">
    <property type="term" value="F:methyltransferase activity"/>
    <property type="evidence" value="ECO:0007669"/>
    <property type="project" value="UniProtKB-KW"/>
</dbReference>
<dbReference type="SMART" id="SM00823">
    <property type="entry name" value="PKS_PP"/>
    <property type="match status" value="1"/>
</dbReference>
<dbReference type="PANTHER" id="PTHR43775:SF49">
    <property type="entry name" value="SYNTHASE, PUTATIVE (JCVI)-RELATED"/>
    <property type="match status" value="1"/>
</dbReference>
<dbReference type="Pfam" id="PF08240">
    <property type="entry name" value="ADH_N"/>
    <property type="match status" value="1"/>
</dbReference>
<dbReference type="GO" id="GO:0006633">
    <property type="term" value="P:fatty acid biosynthetic process"/>
    <property type="evidence" value="ECO:0007669"/>
    <property type="project" value="TreeGrafter"/>
</dbReference>
<organism evidence="13 14">
    <name type="scientific">Aspergillus tamarii</name>
    <dbReference type="NCBI Taxonomy" id="41984"/>
    <lineage>
        <taxon>Eukaryota</taxon>
        <taxon>Fungi</taxon>
        <taxon>Dikarya</taxon>
        <taxon>Ascomycota</taxon>
        <taxon>Pezizomycotina</taxon>
        <taxon>Eurotiomycetes</taxon>
        <taxon>Eurotiomycetidae</taxon>
        <taxon>Eurotiales</taxon>
        <taxon>Aspergillaceae</taxon>
        <taxon>Aspergillus</taxon>
        <taxon>Aspergillus subgen. Circumdati</taxon>
    </lineage>
</organism>
<dbReference type="Pfam" id="PF14765">
    <property type="entry name" value="PS-DH"/>
    <property type="match status" value="1"/>
</dbReference>
<name>A0A5N6UXL6_ASPTM</name>
<dbReference type="SUPFAM" id="SSF52151">
    <property type="entry name" value="FabD/lysophospholipase-like"/>
    <property type="match status" value="1"/>
</dbReference>
<dbReference type="InterPro" id="IPR020806">
    <property type="entry name" value="PKS_PP-bd"/>
</dbReference>
<dbReference type="SMART" id="SM00825">
    <property type="entry name" value="PKS_KS"/>
    <property type="match status" value="1"/>
</dbReference>
<dbReference type="SUPFAM" id="SSF53335">
    <property type="entry name" value="S-adenosyl-L-methionine-dependent methyltransferases"/>
    <property type="match status" value="1"/>
</dbReference>
<dbReference type="GO" id="GO:0032259">
    <property type="term" value="P:methylation"/>
    <property type="evidence" value="ECO:0007669"/>
    <property type="project" value="UniProtKB-KW"/>
</dbReference>
<dbReference type="Pfam" id="PF23114">
    <property type="entry name" value="NAD-bd_HRPKS_sdrA"/>
    <property type="match status" value="1"/>
</dbReference>
<dbReference type="GO" id="GO:0016491">
    <property type="term" value="F:oxidoreductase activity"/>
    <property type="evidence" value="ECO:0007669"/>
    <property type="project" value="UniProtKB-KW"/>
</dbReference>
<feature type="region of interest" description="N-terminal hotdog fold" evidence="9">
    <location>
        <begin position="890"/>
        <end position="1018"/>
    </location>
</feature>
<reference evidence="13 14" key="1">
    <citation type="submission" date="2019-04" db="EMBL/GenBank/DDBJ databases">
        <title>Friends and foes A comparative genomics study of 23 Aspergillus species from section Flavi.</title>
        <authorList>
            <consortium name="DOE Joint Genome Institute"/>
            <person name="Kjaerbolling I."/>
            <person name="Vesth T."/>
            <person name="Frisvad J.C."/>
            <person name="Nybo J.L."/>
            <person name="Theobald S."/>
            <person name="Kildgaard S."/>
            <person name="Isbrandt T."/>
            <person name="Kuo A."/>
            <person name="Sato A."/>
            <person name="Lyhne E.K."/>
            <person name="Kogle M.E."/>
            <person name="Wiebenga A."/>
            <person name="Kun R.S."/>
            <person name="Lubbers R.J."/>
            <person name="Makela M.R."/>
            <person name="Barry K."/>
            <person name="Chovatia M."/>
            <person name="Clum A."/>
            <person name="Daum C."/>
            <person name="Haridas S."/>
            <person name="He G."/>
            <person name="LaButti K."/>
            <person name="Lipzen A."/>
            <person name="Mondo S."/>
            <person name="Riley R."/>
            <person name="Salamov A."/>
            <person name="Simmons B.A."/>
            <person name="Magnuson J.K."/>
            <person name="Henrissat B."/>
            <person name="Mortensen U.H."/>
            <person name="Larsen T.O."/>
            <person name="Devries R.P."/>
            <person name="Grigoriev I.V."/>
            <person name="Machida M."/>
            <person name="Baker S.E."/>
            <person name="Andersen M.R."/>
        </authorList>
    </citation>
    <scope>NUCLEOTIDE SEQUENCE [LARGE SCALE GENOMIC DNA]</scope>
    <source>
        <strain evidence="13 14">CBS 117626</strain>
    </source>
</reference>
<dbReference type="Gene3D" id="3.40.366.10">
    <property type="entry name" value="Malonyl-Coenzyme A Acyl Carrier Protein, domain 2"/>
    <property type="match status" value="1"/>
</dbReference>
<evidence type="ECO:0000259" key="12">
    <source>
        <dbReference type="PROSITE" id="PS52019"/>
    </source>
</evidence>
<dbReference type="EMBL" id="ML738618">
    <property type="protein sequence ID" value="KAE8163425.1"/>
    <property type="molecule type" value="Genomic_DNA"/>
</dbReference>
<dbReference type="InterPro" id="IPR029063">
    <property type="entry name" value="SAM-dependent_MTases_sf"/>
</dbReference>
<keyword evidence="3" id="KW-0489">Methyltransferase</keyword>
<dbReference type="Pfam" id="PF00550">
    <property type="entry name" value="PP-binding"/>
    <property type="match status" value="1"/>
</dbReference>
<dbReference type="Pfam" id="PF21089">
    <property type="entry name" value="PKS_DH_N"/>
    <property type="match status" value="1"/>
</dbReference>
<dbReference type="InterPro" id="IPR049900">
    <property type="entry name" value="PKS_mFAS_DH"/>
</dbReference>
<dbReference type="SMART" id="SM00826">
    <property type="entry name" value="PKS_DH"/>
    <property type="match status" value="1"/>
</dbReference>
<keyword evidence="6" id="KW-0560">Oxidoreductase</keyword>
<dbReference type="InterPro" id="IPR049552">
    <property type="entry name" value="PKS_DH_N"/>
</dbReference>
<evidence type="ECO:0000256" key="7">
    <source>
        <dbReference type="ARBA" id="ARBA00023268"/>
    </source>
</evidence>
<dbReference type="Proteomes" id="UP000326950">
    <property type="component" value="Unassembled WGS sequence"/>
</dbReference>
<evidence type="ECO:0000256" key="5">
    <source>
        <dbReference type="ARBA" id="ARBA00022857"/>
    </source>
</evidence>
<gene>
    <name evidence="13" type="ORF">BDV40DRAFT_311808</name>
</gene>
<evidence type="ECO:0000256" key="9">
    <source>
        <dbReference type="PROSITE-ProRule" id="PRU01363"/>
    </source>
</evidence>
<dbReference type="CDD" id="cd05195">
    <property type="entry name" value="enoyl_red"/>
    <property type="match status" value="1"/>
</dbReference>
<evidence type="ECO:0000313" key="14">
    <source>
        <dbReference type="Proteomes" id="UP000326950"/>
    </source>
</evidence>
<proteinExistence type="predicted"/>
<dbReference type="Pfam" id="PF13602">
    <property type="entry name" value="ADH_zinc_N_2"/>
    <property type="match status" value="1"/>
</dbReference>
<dbReference type="Gene3D" id="3.40.50.720">
    <property type="entry name" value="NAD(P)-binding Rossmann-like Domain"/>
    <property type="match status" value="1"/>
</dbReference>
<evidence type="ECO:0000256" key="2">
    <source>
        <dbReference type="ARBA" id="ARBA00022553"/>
    </source>
</evidence>
<dbReference type="CDD" id="cd00833">
    <property type="entry name" value="PKS"/>
    <property type="match status" value="1"/>
</dbReference>
<dbReference type="Pfam" id="PF08242">
    <property type="entry name" value="Methyltransf_12"/>
    <property type="match status" value="1"/>
</dbReference>
<keyword evidence="8" id="KW-0012">Acyltransferase</keyword>
<dbReference type="InterPro" id="IPR020841">
    <property type="entry name" value="PKS_Beta-ketoAc_synthase_dom"/>
</dbReference>